<dbReference type="InterPro" id="IPR025827">
    <property type="entry name" value="Zn_ribbon_recom_dom"/>
</dbReference>
<evidence type="ECO:0000256" key="1">
    <source>
        <dbReference type="ARBA" id="ARBA00023125"/>
    </source>
</evidence>
<dbReference type="Proteomes" id="UP001198026">
    <property type="component" value="Unassembled WGS sequence"/>
</dbReference>
<comment type="caution">
    <text evidence="5">The sequence shown here is derived from an EMBL/GenBank/DDBJ whole genome shotgun (WGS) entry which is preliminary data.</text>
</comment>
<feature type="domain" description="Resolvase/invertase-type recombinase catalytic" evidence="3">
    <location>
        <begin position="18"/>
        <end position="166"/>
    </location>
</feature>
<dbReference type="PROSITE" id="PS51736">
    <property type="entry name" value="RECOMBINASES_3"/>
    <property type="match status" value="1"/>
</dbReference>
<dbReference type="CDD" id="cd00338">
    <property type="entry name" value="Ser_Recombinase"/>
    <property type="match status" value="1"/>
</dbReference>
<dbReference type="PANTHER" id="PTHR30461">
    <property type="entry name" value="DNA-INVERTASE FROM LAMBDOID PROPHAGE"/>
    <property type="match status" value="1"/>
</dbReference>
<protein>
    <submittedName>
        <fullName evidence="5">Recombinase family protein</fullName>
    </submittedName>
</protein>
<dbReference type="InterPro" id="IPR011109">
    <property type="entry name" value="DNA_bind_recombinase_dom"/>
</dbReference>
<accession>A0AAW4X4E6</accession>
<dbReference type="InterPro" id="IPR050639">
    <property type="entry name" value="SSR_resolvase"/>
</dbReference>
<dbReference type="InterPro" id="IPR038109">
    <property type="entry name" value="DNA_bind_recomb_sf"/>
</dbReference>
<sequence length="552" mass="64411">MSTITKIQGYQRDVKQLRVAAYCRVSTDNVAQLESLENQRQHYQEYINRHPNWQLARIYFDEGISGTKLNHRNALKELLADCHNHRIDLVITKSISRLSRNTTDCLKIIRELQQLNIPIYFEKERINTGEMASELFLSILSSTAQDESHSTAGNLRWSIRKRFADGSFKVSSAPYGYFLQNGSLTINSQEARIVKQIFDQFLQGSSTGQIAKQLNNEHIPTQRGHHWWSSTITNILRNINYTGDMLCQKTYRDDQYHRHFNQGELAQYLIEEHHPALVSHHKFNEVQELLKQTAKQRHIESGSHKYQQHYLFTSKIICDHCGTTFKRQTRPNKICWACQKHLHSAKLCTVKSIPERSIQNAFCTMMNKLIFSRKFLLSPLVQELKEHFNDPDGKISKLTNQIESNDQKAETLMSLVKEGLIDKALYINQTAKLEQSTYQCRQEIKQINSNNTDNANNLENFRDLLRWCQQEQMLADFNPKLFQAFVQNIKVNSQHEIVFQLKCGLHLAEHLQKKTSISQFFYRGVIQQRFNEPIKQAEYLYSIIKSEVDLIG</sequence>
<evidence type="ECO:0000313" key="5">
    <source>
        <dbReference type="EMBL" id="MCC4477188.1"/>
    </source>
</evidence>
<reference evidence="5" key="1">
    <citation type="submission" date="2021-10" db="EMBL/GenBank/DDBJ databases">
        <title>Evolutionary history and lifestyle of the vertebrate symbiont Limosilactobacillus reuteri.</title>
        <authorList>
            <person name="Zheng J."/>
            <person name="Li F."/>
            <person name="Gaenzle M."/>
            <person name="Walter J."/>
        </authorList>
    </citation>
    <scope>NUCLEOTIDE SEQUENCE</scope>
    <source>
        <strain evidence="5">GQ_1_3_1</strain>
    </source>
</reference>
<dbReference type="GO" id="GO:0003677">
    <property type="term" value="F:DNA binding"/>
    <property type="evidence" value="ECO:0007669"/>
    <property type="project" value="UniProtKB-KW"/>
</dbReference>
<keyword evidence="1" id="KW-0238">DNA-binding</keyword>
<dbReference type="InterPro" id="IPR036162">
    <property type="entry name" value="Resolvase-like_N_sf"/>
</dbReference>
<dbReference type="PANTHER" id="PTHR30461:SF2">
    <property type="entry name" value="SERINE RECOMBINASE PINE-RELATED"/>
    <property type="match status" value="1"/>
</dbReference>
<organism evidence="5 6">
    <name type="scientific">Limosilactobacillus reuteri</name>
    <name type="common">Lactobacillus reuteri</name>
    <dbReference type="NCBI Taxonomy" id="1598"/>
    <lineage>
        <taxon>Bacteria</taxon>
        <taxon>Bacillati</taxon>
        <taxon>Bacillota</taxon>
        <taxon>Bacilli</taxon>
        <taxon>Lactobacillales</taxon>
        <taxon>Lactobacillaceae</taxon>
        <taxon>Limosilactobacillus</taxon>
    </lineage>
</organism>
<dbReference type="Pfam" id="PF13408">
    <property type="entry name" value="Zn_ribbon_recom"/>
    <property type="match status" value="1"/>
</dbReference>
<dbReference type="SUPFAM" id="SSF53041">
    <property type="entry name" value="Resolvase-like"/>
    <property type="match status" value="1"/>
</dbReference>
<feature type="domain" description="Recombinase" evidence="4">
    <location>
        <begin position="174"/>
        <end position="296"/>
    </location>
</feature>
<dbReference type="GO" id="GO:0000150">
    <property type="term" value="F:DNA strand exchange activity"/>
    <property type="evidence" value="ECO:0007669"/>
    <property type="project" value="InterPro"/>
</dbReference>
<gene>
    <name evidence="5" type="ORF">LMB76_02915</name>
</gene>
<evidence type="ECO:0000313" key="6">
    <source>
        <dbReference type="Proteomes" id="UP001198026"/>
    </source>
</evidence>
<keyword evidence="2" id="KW-0233">DNA recombination</keyword>
<dbReference type="SMART" id="SM00857">
    <property type="entry name" value="Resolvase"/>
    <property type="match status" value="1"/>
</dbReference>
<proteinExistence type="predicted"/>
<dbReference type="Pfam" id="PF07508">
    <property type="entry name" value="Recombinase"/>
    <property type="match status" value="1"/>
</dbReference>
<evidence type="ECO:0000256" key="2">
    <source>
        <dbReference type="ARBA" id="ARBA00023172"/>
    </source>
</evidence>
<dbReference type="RefSeq" id="WP_228340989.1">
    <property type="nucleotide sequence ID" value="NZ_JAJGWA010000098.1"/>
</dbReference>
<dbReference type="Pfam" id="PF00239">
    <property type="entry name" value="Resolvase"/>
    <property type="match status" value="1"/>
</dbReference>
<name>A0AAW4X4E6_LIMRT</name>
<evidence type="ECO:0000259" key="4">
    <source>
        <dbReference type="PROSITE" id="PS51737"/>
    </source>
</evidence>
<dbReference type="Gene3D" id="3.40.50.1390">
    <property type="entry name" value="Resolvase, N-terminal catalytic domain"/>
    <property type="match status" value="1"/>
</dbReference>
<dbReference type="InterPro" id="IPR006119">
    <property type="entry name" value="Resolv_N"/>
</dbReference>
<dbReference type="Gene3D" id="3.90.1750.20">
    <property type="entry name" value="Putative Large Serine Recombinase, Chain B, Domain 2"/>
    <property type="match status" value="1"/>
</dbReference>
<dbReference type="PROSITE" id="PS51737">
    <property type="entry name" value="RECOMBINASE_DNA_BIND"/>
    <property type="match status" value="1"/>
</dbReference>
<evidence type="ECO:0000259" key="3">
    <source>
        <dbReference type="PROSITE" id="PS51736"/>
    </source>
</evidence>
<dbReference type="AlphaFoldDB" id="A0AAW4X4E6"/>
<dbReference type="EMBL" id="JAJGWB010000103">
    <property type="protein sequence ID" value="MCC4477188.1"/>
    <property type="molecule type" value="Genomic_DNA"/>
</dbReference>